<proteinExistence type="predicted"/>
<keyword evidence="2" id="KW-0678">Repressor</keyword>
<dbReference type="Gene3D" id="1.10.10.10">
    <property type="entry name" value="Winged helix-like DNA-binding domain superfamily/Winged helix DNA-binding domain"/>
    <property type="match status" value="1"/>
</dbReference>
<protein>
    <recommendedName>
        <fullName evidence="1">Lactose phosphotransferase system repressor</fullName>
    </recommendedName>
</protein>
<dbReference type="SMART" id="SM00420">
    <property type="entry name" value="HTH_DEOR"/>
    <property type="match status" value="1"/>
</dbReference>
<name>A0A1Q2CVF7_9ACTN</name>
<dbReference type="SUPFAM" id="SSF46785">
    <property type="entry name" value="Winged helix' DNA-binding domain"/>
    <property type="match status" value="1"/>
</dbReference>
<accession>A0A1Q2CVF7</accession>
<dbReference type="InterPro" id="IPR036390">
    <property type="entry name" value="WH_DNA-bd_sf"/>
</dbReference>
<evidence type="ECO:0000256" key="5">
    <source>
        <dbReference type="ARBA" id="ARBA00023163"/>
    </source>
</evidence>
<dbReference type="Proteomes" id="UP000188235">
    <property type="component" value="Chromosome"/>
</dbReference>
<dbReference type="EMBL" id="CP019607">
    <property type="protein sequence ID" value="AQP50088.1"/>
    <property type="molecule type" value="Genomic_DNA"/>
</dbReference>
<organism evidence="8 9">
    <name type="scientific">Tessaracoccus flavescens</name>
    <dbReference type="NCBI Taxonomy" id="399497"/>
    <lineage>
        <taxon>Bacteria</taxon>
        <taxon>Bacillati</taxon>
        <taxon>Actinomycetota</taxon>
        <taxon>Actinomycetes</taxon>
        <taxon>Propionibacteriales</taxon>
        <taxon>Propionibacteriaceae</taxon>
        <taxon>Tessaracoccus</taxon>
    </lineage>
</organism>
<dbReference type="AlphaFoldDB" id="A0A1Q2CVF7"/>
<dbReference type="InterPro" id="IPR037171">
    <property type="entry name" value="NagB/RpiA_transferase-like"/>
</dbReference>
<dbReference type="PRINTS" id="PR00037">
    <property type="entry name" value="HTHLACR"/>
</dbReference>
<dbReference type="InterPro" id="IPR001034">
    <property type="entry name" value="DeoR_HTH"/>
</dbReference>
<dbReference type="STRING" id="399497.BW733_03800"/>
<keyword evidence="9" id="KW-1185">Reference proteome</keyword>
<dbReference type="PANTHER" id="PTHR30363">
    <property type="entry name" value="HTH-TYPE TRANSCRIPTIONAL REGULATOR SRLR-RELATED"/>
    <property type="match status" value="1"/>
</dbReference>
<dbReference type="InterPro" id="IPR036388">
    <property type="entry name" value="WH-like_DNA-bd_sf"/>
</dbReference>
<dbReference type="PROSITE" id="PS00894">
    <property type="entry name" value="HTH_DEOR_1"/>
    <property type="match status" value="1"/>
</dbReference>
<dbReference type="KEGG" id="tfa:BW733_03800"/>
<dbReference type="Gene3D" id="3.40.50.1360">
    <property type="match status" value="1"/>
</dbReference>
<dbReference type="InterPro" id="IPR050313">
    <property type="entry name" value="Carb_Metab_HTH_regulators"/>
</dbReference>
<keyword evidence="4" id="KW-0238">DNA-binding</keyword>
<evidence type="ECO:0000259" key="7">
    <source>
        <dbReference type="PROSITE" id="PS51000"/>
    </source>
</evidence>
<dbReference type="Pfam" id="PF00455">
    <property type="entry name" value="DeoRC"/>
    <property type="match status" value="1"/>
</dbReference>
<sequence length="264" mass="28542">MTKLDEAGRREAIHRWLERLGRASVSDLATQFGVSSVTIRKDLSELELRGLLTRVHGGATRTSLKDEGSFPFRLQDQAEQKRDIARRAARLVHSGDRIALDSSTTAHHLAHELLELRDLFVLTYSIPTATLFLDSSSAFVFLLGGPMRRSSRACAVTPMSSCFGGQVDLFFFSARGASPAEGFSEVSSAEAEAKRTLALASRRNFALLDSSKFTADAYHPWLPTSRVTGLITDRGLSPALAEAWRAAGLSVDTGGPVRGGGVPP</sequence>
<evidence type="ECO:0000256" key="1">
    <source>
        <dbReference type="ARBA" id="ARBA00021390"/>
    </source>
</evidence>
<dbReference type="InterPro" id="IPR014036">
    <property type="entry name" value="DeoR-like_C"/>
</dbReference>
<comment type="function">
    <text evidence="6">Repressor of the lactose catabolism operon. Galactose-6-phosphate is the inducer.</text>
</comment>
<dbReference type="PROSITE" id="PS51000">
    <property type="entry name" value="HTH_DEOR_2"/>
    <property type="match status" value="1"/>
</dbReference>
<dbReference type="Pfam" id="PF08220">
    <property type="entry name" value="HTH_DeoR"/>
    <property type="match status" value="1"/>
</dbReference>
<dbReference type="SUPFAM" id="SSF100950">
    <property type="entry name" value="NagB/RpiA/CoA transferase-like"/>
    <property type="match status" value="1"/>
</dbReference>
<dbReference type="GO" id="GO:0003677">
    <property type="term" value="F:DNA binding"/>
    <property type="evidence" value="ECO:0007669"/>
    <property type="project" value="UniProtKB-KW"/>
</dbReference>
<reference evidence="8 9" key="1">
    <citation type="journal article" date="2008" name="Int. J. Syst. Evol. Microbiol.">
        <title>Tessaracoccus flavescens sp. nov., isolated from marine sediment.</title>
        <authorList>
            <person name="Lee D.W."/>
            <person name="Lee S.D."/>
        </authorList>
    </citation>
    <scope>NUCLEOTIDE SEQUENCE [LARGE SCALE GENOMIC DNA]</scope>
    <source>
        <strain evidence="8 9">SST-39T</strain>
    </source>
</reference>
<evidence type="ECO:0000313" key="9">
    <source>
        <dbReference type="Proteomes" id="UP000188235"/>
    </source>
</evidence>
<gene>
    <name evidence="8" type="ORF">BW733_03800</name>
</gene>
<dbReference type="SMART" id="SM01134">
    <property type="entry name" value="DeoRC"/>
    <property type="match status" value="1"/>
</dbReference>
<evidence type="ECO:0000256" key="2">
    <source>
        <dbReference type="ARBA" id="ARBA00022491"/>
    </source>
</evidence>
<keyword evidence="3" id="KW-0805">Transcription regulation</keyword>
<dbReference type="GO" id="GO:0003700">
    <property type="term" value="F:DNA-binding transcription factor activity"/>
    <property type="evidence" value="ECO:0007669"/>
    <property type="project" value="InterPro"/>
</dbReference>
<dbReference type="PANTHER" id="PTHR30363:SF4">
    <property type="entry name" value="GLYCEROL-3-PHOSPHATE REGULON REPRESSOR"/>
    <property type="match status" value="1"/>
</dbReference>
<feature type="domain" description="HTH deoR-type" evidence="7">
    <location>
        <begin position="6"/>
        <end position="61"/>
    </location>
</feature>
<dbReference type="RefSeq" id="WP_161490119.1">
    <property type="nucleotide sequence ID" value="NZ_CP019607.1"/>
</dbReference>
<dbReference type="InterPro" id="IPR018356">
    <property type="entry name" value="Tscrpt_reg_HTH_DeoR_CS"/>
</dbReference>
<evidence type="ECO:0000256" key="6">
    <source>
        <dbReference type="ARBA" id="ARBA00024937"/>
    </source>
</evidence>
<evidence type="ECO:0000313" key="8">
    <source>
        <dbReference type="EMBL" id="AQP50088.1"/>
    </source>
</evidence>
<keyword evidence="5" id="KW-0804">Transcription</keyword>
<evidence type="ECO:0000256" key="4">
    <source>
        <dbReference type="ARBA" id="ARBA00023125"/>
    </source>
</evidence>
<evidence type="ECO:0000256" key="3">
    <source>
        <dbReference type="ARBA" id="ARBA00023015"/>
    </source>
</evidence>